<evidence type="ECO:0000313" key="1">
    <source>
        <dbReference type="EMBL" id="GAH81343.1"/>
    </source>
</evidence>
<feature type="non-terminal residue" evidence="1">
    <location>
        <position position="1"/>
    </location>
</feature>
<name>X1KH03_9ZZZZ</name>
<dbReference type="EMBL" id="BARU01038140">
    <property type="protein sequence ID" value="GAH81343.1"/>
    <property type="molecule type" value="Genomic_DNA"/>
</dbReference>
<reference evidence="1" key="1">
    <citation type="journal article" date="2014" name="Front. Microbiol.">
        <title>High frequency of phylogenetically diverse reductive dehalogenase-homologous genes in deep subseafloor sedimentary metagenomes.</title>
        <authorList>
            <person name="Kawai M."/>
            <person name="Futagami T."/>
            <person name="Toyoda A."/>
            <person name="Takaki Y."/>
            <person name="Nishi S."/>
            <person name="Hori S."/>
            <person name="Arai W."/>
            <person name="Tsubouchi T."/>
            <person name="Morono Y."/>
            <person name="Uchiyama I."/>
            <person name="Ito T."/>
            <person name="Fujiyama A."/>
            <person name="Inagaki F."/>
            <person name="Takami H."/>
        </authorList>
    </citation>
    <scope>NUCLEOTIDE SEQUENCE</scope>
    <source>
        <strain evidence="1">Expedition CK06-06</strain>
    </source>
</reference>
<sequence length="131" mass="14514">PLDNTGRGESIDECLNEPGWSTPEKAVEMYFESLFNGNFDHLVKAVLNSDNDHTGPKFALAKTPAMREMQGKDFEEEAKALSARGTLHKVEIKGVEIKKEGRLRVHTGMNLKYELSSSFAVLNHHAAQATS</sequence>
<accession>X1KH03</accession>
<proteinExistence type="predicted"/>
<dbReference type="AlphaFoldDB" id="X1KH03"/>
<protein>
    <submittedName>
        <fullName evidence="1">Uncharacterized protein</fullName>
    </submittedName>
</protein>
<organism evidence="1">
    <name type="scientific">marine sediment metagenome</name>
    <dbReference type="NCBI Taxonomy" id="412755"/>
    <lineage>
        <taxon>unclassified sequences</taxon>
        <taxon>metagenomes</taxon>
        <taxon>ecological metagenomes</taxon>
    </lineage>
</organism>
<gene>
    <name evidence="1" type="ORF">S03H2_59318</name>
</gene>
<dbReference type="Gene3D" id="3.10.450.50">
    <property type="match status" value="1"/>
</dbReference>
<comment type="caution">
    <text evidence="1">The sequence shown here is derived from an EMBL/GenBank/DDBJ whole genome shotgun (WGS) entry which is preliminary data.</text>
</comment>